<proteinExistence type="predicted"/>
<accession>M1DZF2</accession>
<dbReference type="Gramene" id="PGSC0003DMT400096874">
    <property type="protein sequence ID" value="PGSC0003DMT400096874"/>
    <property type="gene ID" value="PGSC0003DMG400046445"/>
</dbReference>
<reference evidence="2" key="1">
    <citation type="journal article" date="2011" name="Nature">
        <title>Genome sequence and analysis of the tuber crop potato.</title>
        <authorList>
            <consortium name="The Potato Genome Sequencing Consortium"/>
        </authorList>
    </citation>
    <scope>NUCLEOTIDE SEQUENCE [LARGE SCALE GENOMIC DNA]</scope>
    <source>
        <strain evidence="2">cv. DM1-3 516 R44</strain>
    </source>
</reference>
<evidence type="ECO:0000313" key="2">
    <source>
        <dbReference type="Proteomes" id="UP000011115"/>
    </source>
</evidence>
<sequence>MGTSRTSPTSPRCSGCKDFIKTQLNRGVDIPLHATAINKVLELPEVLNAEYEDKPREMDLAWLTDTLIEPRDQGIKLNVGAQIISEWKMFYRGNKKSFFLPGLITAMCKRAGVSLLDTNELLPMNPPFHSFLIRSGSTSRTKRRTTFRASNNKVAVDSDDEAPLSAARVEEDLLAVRKRLGRAFESFTPIPPSTTLEVEILHRELCHEKDCRMVQISKDVRTIFTFIAPNQELPLIKKGDFKNFTFMDAAATSLVLPEDLCSDVDTAQSPSL</sequence>
<dbReference type="AlphaFoldDB" id="M1DZF2"/>
<dbReference type="InParanoid" id="M1DZF2"/>
<evidence type="ECO:0000313" key="1">
    <source>
        <dbReference type="EnsemblPlants" id="PGSC0003DMT400096874"/>
    </source>
</evidence>
<dbReference type="HOGENOM" id="CLU_055921_0_0_1"/>
<dbReference type="EnsemblPlants" id="PGSC0003DMT400096874">
    <property type="protein sequence ID" value="PGSC0003DMT400096874"/>
    <property type="gene ID" value="PGSC0003DMG400046445"/>
</dbReference>
<organism evidence="1 2">
    <name type="scientific">Solanum tuberosum</name>
    <name type="common">Potato</name>
    <dbReference type="NCBI Taxonomy" id="4113"/>
    <lineage>
        <taxon>Eukaryota</taxon>
        <taxon>Viridiplantae</taxon>
        <taxon>Streptophyta</taxon>
        <taxon>Embryophyta</taxon>
        <taxon>Tracheophyta</taxon>
        <taxon>Spermatophyta</taxon>
        <taxon>Magnoliopsida</taxon>
        <taxon>eudicotyledons</taxon>
        <taxon>Gunneridae</taxon>
        <taxon>Pentapetalae</taxon>
        <taxon>asterids</taxon>
        <taxon>lamiids</taxon>
        <taxon>Solanales</taxon>
        <taxon>Solanaceae</taxon>
        <taxon>Solanoideae</taxon>
        <taxon>Solaneae</taxon>
        <taxon>Solanum</taxon>
    </lineage>
</organism>
<reference evidence="1" key="2">
    <citation type="submission" date="2015-06" db="UniProtKB">
        <authorList>
            <consortium name="EnsemblPlants"/>
        </authorList>
    </citation>
    <scope>IDENTIFICATION</scope>
    <source>
        <strain evidence="1">DM1-3 516 R44</strain>
    </source>
</reference>
<dbReference type="Proteomes" id="UP000011115">
    <property type="component" value="Unassembled WGS sequence"/>
</dbReference>
<name>M1DZF2_SOLTU</name>
<keyword evidence="2" id="KW-1185">Reference proteome</keyword>
<dbReference type="PaxDb" id="4113-PGSC0003DMT400096874"/>
<protein>
    <submittedName>
        <fullName evidence="1">Uncharacterized protein</fullName>
    </submittedName>
</protein>